<feature type="compositionally biased region" description="Basic and acidic residues" evidence="1">
    <location>
        <begin position="61"/>
        <end position="75"/>
    </location>
</feature>
<evidence type="ECO:0000313" key="4">
    <source>
        <dbReference type="Proteomes" id="UP001331761"/>
    </source>
</evidence>
<dbReference type="EMBL" id="WIXE01000278">
    <property type="protein sequence ID" value="KAK5986748.1"/>
    <property type="molecule type" value="Genomic_DNA"/>
</dbReference>
<sequence>MKDVDVNKGTAPPTWDIAMTFRSYACSYMILLAMYFNTLLLVALNYTLPFHGSRGGKRDKRTILRPDVGGRKEPKGAPPSEDMETFMKYDEQRTQEQKDHEGDYESNEEKIPGRTKHDKTLKSARMSIRLPRAPKGHHVEELDQMEKFLAEDDGG</sequence>
<proteinExistence type="predicted"/>
<evidence type="ECO:0000256" key="2">
    <source>
        <dbReference type="SAM" id="Phobius"/>
    </source>
</evidence>
<gene>
    <name evidence="3" type="ORF">GCK32_008971</name>
</gene>
<comment type="caution">
    <text evidence="3">The sequence shown here is derived from an EMBL/GenBank/DDBJ whole genome shotgun (WGS) entry which is preliminary data.</text>
</comment>
<accession>A0AAN8IWT7</accession>
<keyword evidence="2" id="KW-0812">Transmembrane</keyword>
<keyword evidence="2" id="KW-1133">Transmembrane helix</keyword>
<protein>
    <submittedName>
        <fullName evidence="3">Uncharacterized protein</fullName>
    </submittedName>
</protein>
<organism evidence="3 4">
    <name type="scientific">Trichostrongylus colubriformis</name>
    <name type="common">Black scour worm</name>
    <dbReference type="NCBI Taxonomy" id="6319"/>
    <lineage>
        <taxon>Eukaryota</taxon>
        <taxon>Metazoa</taxon>
        <taxon>Ecdysozoa</taxon>
        <taxon>Nematoda</taxon>
        <taxon>Chromadorea</taxon>
        <taxon>Rhabditida</taxon>
        <taxon>Rhabditina</taxon>
        <taxon>Rhabditomorpha</taxon>
        <taxon>Strongyloidea</taxon>
        <taxon>Trichostrongylidae</taxon>
        <taxon>Trichostrongylus</taxon>
    </lineage>
</organism>
<evidence type="ECO:0000256" key="1">
    <source>
        <dbReference type="SAM" id="MobiDB-lite"/>
    </source>
</evidence>
<name>A0AAN8IWT7_TRICO</name>
<feature type="compositionally biased region" description="Basic and acidic residues" evidence="1">
    <location>
        <begin position="85"/>
        <end position="112"/>
    </location>
</feature>
<dbReference type="AlphaFoldDB" id="A0AAN8IWT7"/>
<dbReference type="Proteomes" id="UP001331761">
    <property type="component" value="Unassembled WGS sequence"/>
</dbReference>
<keyword evidence="4" id="KW-1185">Reference proteome</keyword>
<feature type="region of interest" description="Disordered" evidence="1">
    <location>
        <begin position="53"/>
        <end position="139"/>
    </location>
</feature>
<keyword evidence="2" id="KW-0472">Membrane</keyword>
<feature type="transmembrane region" description="Helical" evidence="2">
    <location>
        <begin position="28"/>
        <end position="48"/>
    </location>
</feature>
<reference evidence="3 4" key="1">
    <citation type="submission" date="2019-10" db="EMBL/GenBank/DDBJ databases">
        <title>Assembly and Annotation for the nematode Trichostrongylus colubriformis.</title>
        <authorList>
            <person name="Martin J."/>
        </authorList>
    </citation>
    <scope>NUCLEOTIDE SEQUENCE [LARGE SCALE GENOMIC DNA]</scope>
    <source>
        <strain evidence="3">G859</strain>
        <tissue evidence="3">Whole worm</tissue>
    </source>
</reference>
<evidence type="ECO:0000313" key="3">
    <source>
        <dbReference type="EMBL" id="KAK5986748.1"/>
    </source>
</evidence>